<dbReference type="PANTHER" id="PTHR30408">
    <property type="entry name" value="TYPE-1 RESTRICTION ENZYME ECOKI SPECIFICITY PROTEIN"/>
    <property type="match status" value="1"/>
</dbReference>
<dbReference type="EMBL" id="NRJF01000229">
    <property type="protein sequence ID" value="RIY32470.1"/>
    <property type="molecule type" value="Genomic_DNA"/>
</dbReference>
<keyword evidence="2" id="KW-0680">Restriction system</keyword>
<name>A0A3A1Y514_9GAMM</name>
<organism evidence="5 6">
    <name type="scientific">Psittacicella gerlachiana</name>
    <dbReference type="NCBI Taxonomy" id="2028574"/>
    <lineage>
        <taxon>Bacteria</taxon>
        <taxon>Pseudomonadati</taxon>
        <taxon>Pseudomonadota</taxon>
        <taxon>Gammaproteobacteria</taxon>
        <taxon>Pasteurellales</taxon>
        <taxon>Psittacicellaceae</taxon>
        <taxon>Psittacicella</taxon>
    </lineage>
</organism>
<sequence length="175" mass="20343">MNIPELRFTNFNNRWLNVKLKDCVVRSNERNKELKYSLIESISSKHGFIPQLEVFEGRVIASKDLSNYGVVTPCSFAFNPGWVQTGALAYKDSDSKVSIISPLYVVFKTTELIDDYFLWYWLKTDNFEQQRSSETSAGVRFRFNFESLTVMKINLPSIDEQKKIGLFFKDLVNLQ</sequence>
<keyword evidence="3" id="KW-0238">DNA-binding</keyword>
<dbReference type="GO" id="GO:0009307">
    <property type="term" value="P:DNA restriction-modification system"/>
    <property type="evidence" value="ECO:0007669"/>
    <property type="project" value="UniProtKB-KW"/>
</dbReference>
<comment type="similarity">
    <text evidence="1">Belongs to the type-I restriction system S methylase family.</text>
</comment>
<proteinExistence type="inferred from homology"/>
<reference evidence="5 6" key="1">
    <citation type="submission" date="2017-08" db="EMBL/GenBank/DDBJ databases">
        <title>Reclassification of Bisgaard taxon 37 and 44.</title>
        <authorList>
            <person name="Christensen H."/>
        </authorList>
    </citation>
    <scope>NUCLEOTIDE SEQUENCE [LARGE SCALE GENOMIC DNA]</scope>
    <source>
        <strain evidence="5 6">EEAB3T1</strain>
    </source>
</reference>
<comment type="caution">
    <text evidence="5">The sequence shown here is derived from an EMBL/GenBank/DDBJ whole genome shotgun (WGS) entry which is preliminary data.</text>
</comment>
<dbReference type="GO" id="GO:0003677">
    <property type="term" value="F:DNA binding"/>
    <property type="evidence" value="ECO:0007669"/>
    <property type="project" value="UniProtKB-KW"/>
</dbReference>
<dbReference type="Gene3D" id="3.90.220.20">
    <property type="entry name" value="DNA methylase specificity domains"/>
    <property type="match status" value="1"/>
</dbReference>
<dbReference type="AlphaFoldDB" id="A0A3A1Y514"/>
<keyword evidence="6" id="KW-1185">Reference proteome</keyword>
<feature type="domain" description="Type I restriction modification DNA specificity" evidence="4">
    <location>
        <begin position="64"/>
        <end position="173"/>
    </location>
</feature>
<dbReference type="InterPro" id="IPR052021">
    <property type="entry name" value="Type-I_RS_S_subunit"/>
</dbReference>
<evidence type="ECO:0000313" key="5">
    <source>
        <dbReference type="EMBL" id="RIY32470.1"/>
    </source>
</evidence>
<dbReference type="Proteomes" id="UP000265964">
    <property type="component" value="Unassembled WGS sequence"/>
</dbReference>
<accession>A0A3A1Y514</accession>
<dbReference type="PANTHER" id="PTHR30408:SF12">
    <property type="entry name" value="TYPE I RESTRICTION ENZYME MJAVIII SPECIFICITY SUBUNIT"/>
    <property type="match status" value="1"/>
</dbReference>
<dbReference type="InterPro" id="IPR044946">
    <property type="entry name" value="Restrct_endonuc_typeI_TRD_sf"/>
</dbReference>
<dbReference type="OrthoDB" id="9798929at2"/>
<evidence type="ECO:0000259" key="4">
    <source>
        <dbReference type="Pfam" id="PF01420"/>
    </source>
</evidence>
<dbReference type="SUPFAM" id="SSF116734">
    <property type="entry name" value="DNA methylase specificity domain"/>
    <property type="match status" value="1"/>
</dbReference>
<dbReference type="Pfam" id="PF01420">
    <property type="entry name" value="Methylase_S"/>
    <property type="match status" value="1"/>
</dbReference>
<evidence type="ECO:0000313" key="6">
    <source>
        <dbReference type="Proteomes" id="UP000265964"/>
    </source>
</evidence>
<gene>
    <name evidence="5" type="ORF">CKF59_06950</name>
</gene>
<evidence type="ECO:0000256" key="1">
    <source>
        <dbReference type="ARBA" id="ARBA00010923"/>
    </source>
</evidence>
<dbReference type="InterPro" id="IPR000055">
    <property type="entry name" value="Restrct_endonuc_typeI_TRD"/>
</dbReference>
<protein>
    <recommendedName>
        <fullName evidence="4">Type I restriction modification DNA specificity domain-containing protein</fullName>
    </recommendedName>
</protein>
<evidence type="ECO:0000256" key="3">
    <source>
        <dbReference type="ARBA" id="ARBA00023125"/>
    </source>
</evidence>
<dbReference type="RefSeq" id="WP_119535220.1">
    <property type="nucleotide sequence ID" value="NZ_NRJF01000229.1"/>
</dbReference>
<evidence type="ECO:0000256" key="2">
    <source>
        <dbReference type="ARBA" id="ARBA00022747"/>
    </source>
</evidence>